<accession>A0AAV2PZX1</accession>
<feature type="region of interest" description="Disordered" evidence="1">
    <location>
        <begin position="108"/>
        <end position="140"/>
    </location>
</feature>
<gene>
    <name evidence="3" type="ORF">MNOR_LOCUS5220</name>
</gene>
<dbReference type="EMBL" id="CAXKWB010001982">
    <property type="protein sequence ID" value="CAL4065973.1"/>
    <property type="molecule type" value="Genomic_DNA"/>
</dbReference>
<dbReference type="PANTHER" id="PTHR13627">
    <property type="entry name" value="FUKUTIN RELATED PROTEIN"/>
    <property type="match status" value="1"/>
</dbReference>
<protein>
    <recommendedName>
        <fullName evidence="2">LicD/FKTN/FKRP nucleotidyltransferase domain-containing protein</fullName>
    </recommendedName>
</protein>
<feature type="compositionally biased region" description="Polar residues" evidence="1">
    <location>
        <begin position="119"/>
        <end position="139"/>
    </location>
</feature>
<dbReference type="Proteomes" id="UP001497623">
    <property type="component" value="Unassembled WGS sequence"/>
</dbReference>
<proteinExistence type="predicted"/>
<evidence type="ECO:0000259" key="2">
    <source>
        <dbReference type="Pfam" id="PF04991"/>
    </source>
</evidence>
<feature type="non-terminal residue" evidence="3">
    <location>
        <position position="1"/>
    </location>
</feature>
<dbReference type="GO" id="GO:0009100">
    <property type="term" value="P:glycoprotein metabolic process"/>
    <property type="evidence" value="ECO:0007669"/>
    <property type="project" value="UniProtKB-ARBA"/>
</dbReference>
<keyword evidence="4" id="KW-1185">Reference proteome</keyword>
<sequence length="662" mass="74544">AAGQSLPQVPYDPCEVCWTFRSLPEQDFPAAAAEESTEGHTPQSKHTWGGVGAFYYYTLHTSLTYLRLRLRKAQQVAGSVQGEVAELEAKVAKLQLLLLKNFYPHEDPYKSRNTEHRNSTGTLNTNLKSVSSTSYNPNRIRSKINHSEHGRQIKTDWSAVERESNKPNTFLINQIMPSYHKVSNLSNIKDIMSIVIISSCMNSTTKILEDLNKNYTGINIHIASPCLSKYVLSYKQIKVHCHSTMSNNSGEILSNILHKINTPYVFLAINSTSISNFTNFESLIHKLELLGVWAITGGYVISDYLVSGCLTSQYAHYEASWSLGSIGNFDECNLCHSINGPFLTHTATLRYLQFAKMKSAKAVFIDLFLRAFYNYNMLSASCYNLSIFYIEDHALLPKRDLLLDVALFHGLYNFRTSTGISYSFQCDEVRVRCDSMGLALDPCCREELTKLVLFMMNMCTANGILCELQEGTLLGAIKVGGVMAWEKDADITFHTANYSALADLRGDFSEEGYNLKMQDNRWCCVDGHMAGGQGTVSSRSWMLELYGQHSMDSEEELLKGNKNTRIEFGGSWIASPTSPGHYARNRYGHELYRHAQHWLDTGQSSGWDEYRPGRWLPCPWPGHHACLDNVPPDGNIWLPPIHQADSDAHRGTHRQATNNEIS</sequence>
<organism evidence="3 4">
    <name type="scientific">Meganyctiphanes norvegica</name>
    <name type="common">Northern krill</name>
    <name type="synonym">Thysanopoda norvegica</name>
    <dbReference type="NCBI Taxonomy" id="48144"/>
    <lineage>
        <taxon>Eukaryota</taxon>
        <taxon>Metazoa</taxon>
        <taxon>Ecdysozoa</taxon>
        <taxon>Arthropoda</taxon>
        <taxon>Crustacea</taxon>
        <taxon>Multicrustacea</taxon>
        <taxon>Malacostraca</taxon>
        <taxon>Eumalacostraca</taxon>
        <taxon>Eucarida</taxon>
        <taxon>Euphausiacea</taxon>
        <taxon>Euphausiidae</taxon>
        <taxon>Meganyctiphanes</taxon>
    </lineage>
</organism>
<dbReference type="InterPro" id="IPR052613">
    <property type="entry name" value="LicD_transferase"/>
</dbReference>
<evidence type="ECO:0000313" key="3">
    <source>
        <dbReference type="EMBL" id="CAL4065973.1"/>
    </source>
</evidence>
<evidence type="ECO:0000313" key="4">
    <source>
        <dbReference type="Proteomes" id="UP001497623"/>
    </source>
</evidence>
<dbReference type="Pfam" id="PF04991">
    <property type="entry name" value="LicD"/>
    <property type="match status" value="1"/>
</dbReference>
<dbReference type="PANTHER" id="PTHR13627:SF34">
    <property type="entry name" value="RIBITOL-5-PHOSPHATE TRANSFERASE"/>
    <property type="match status" value="1"/>
</dbReference>
<dbReference type="AlphaFoldDB" id="A0AAV2PZX1"/>
<comment type="caution">
    <text evidence="3">The sequence shown here is derived from an EMBL/GenBank/DDBJ whole genome shotgun (WGS) entry which is preliminary data.</text>
</comment>
<feature type="compositionally biased region" description="Basic and acidic residues" evidence="1">
    <location>
        <begin position="108"/>
        <end position="118"/>
    </location>
</feature>
<evidence type="ECO:0000256" key="1">
    <source>
        <dbReference type="SAM" id="MobiDB-lite"/>
    </source>
</evidence>
<dbReference type="InterPro" id="IPR007074">
    <property type="entry name" value="LicD/FKTN/FKRP_NTP_transf"/>
</dbReference>
<reference evidence="3 4" key="1">
    <citation type="submission" date="2024-05" db="EMBL/GenBank/DDBJ databases">
        <authorList>
            <person name="Wallberg A."/>
        </authorList>
    </citation>
    <scope>NUCLEOTIDE SEQUENCE [LARGE SCALE GENOMIC DNA]</scope>
</reference>
<name>A0AAV2PZX1_MEGNR</name>
<feature type="region of interest" description="Disordered" evidence="1">
    <location>
        <begin position="641"/>
        <end position="662"/>
    </location>
</feature>
<feature type="domain" description="LicD/FKTN/FKRP nucleotidyltransferase" evidence="2">
    <location>
        <begin position="459"/>
        <end position="505"/>
    </location>
</feature>